<sequence length="171" mass="18676">MMISLPRPPSLKARLLVPAMMCAFVFGMAGLLSGCQEDKRASKLDSQRASDVADARLKQAQSNLLATLGQSEPKAKSEQEDASVAPRTLAWSAPMTREDGSSLAHGQISGYRIYFRLKHKDSFDIISLNDANTTRYPLEGMPPGAYEFSISTVDVDGLESRRSDPVEVNLI</sequence>
<dbReference type="Gene3D" id="2.60.40.10">
    <property type="entry name" value="Immunoglobulins"/>
    <property type="match status" value="1"/>
</dbReference>
<accession>A0A0P8BK35</accession>
<evidence type="ECO:0000313" key="2">
    <source>
        <dbReference type="Proteomes" id="UP000050416"/>
    </source>
</evidence>
<evidence type="ECO:0008006" key="3">
    <source>
        <dbReference type="Google" id="ProtNLM"/>
    </source>
</evidence>
<dbReference type="InterPro" id="IPR003961">
    <property type="entry name" value="FN3_dom"/>
</dbReference>
<proteinExistence type="predicted"/>
<name>A0A0P8BK35_9GAMM</name>
<dbReference type="Proteomes" id="UP000050416">
    <property type="component" value="Unassembled WGS sequence"/>
</dbReference>
<comment type="caution">
    <text evidence="1">The sequence shown here is derived from an EMBL/GenBank/DDBJ whole genome shotgun (WGS) entry which is preliminary data.</text>
</comment>
<organism evidence="1 2">
    <name type="scientific">Marinobacter excellens HL-55</name>
    <dbReference type="NCBI Taxonomy" id="1305731"/>
    <lineage>
        <taxon>Bacteria</taxon>
        <taxon>Pseudomonadati</taxon>
        <taxon>Pseudomonadota</taxon>
        <taxon>Gammaproteobacteria</taxon>
        <taxon>Pseudomonadales</taxon>
        <taxon>Marinobacteraceae</taxon>
        <taxon>Marinobacter</taxon>
    </lineage>
</organism>
<dbReference type="PROSITE" id="PS51257">
    <property type="entry name" value="PROKAR_LIPOPROTEIN"/>
    <property type="match status" value="1"/>
</dbReference>
<dbReference type="EMBL" id="LJZQ01000012">
    <property type="protein sequence ID" value="KPQ28736.1"/>
    <property type="molecule type" value="Genomic_DNA"/>
</dbReference>
<dbReference type="STRING" id="1305731.GCA_000934705_02539"/>
<reference evidence="1 2" key="1">
    <citation type="submission" date="2015-09" db="EMBL/GenBank/DDBJ databases">
        <title>Identification and resolution of microdiversity through metagenomic sequencing of parallel consortia.</title>
        <authorList>
            <person name="Nelson W.C."/>
            <person name="Romine M.F."/>
            <person name="Lindemann S.R."/>
        </authorList>
    </citation>
    <scope>NUCLEOTIDE SEQUENCE [LARGE SCALE GENOMIC DNA]</scope>
    <source>
        <strain evidence="1">HL-55</strain>
    </source>
</reference>
<dbReference type="PATRIC" id="fig|1305731.5.peg.252"/>
<dbReference type="InterPro" id="IPR036116">
    <property type="entry name" value="FN3_sf"/>
</dbReference>
<dbReference type="SUPFAM" id="SSF49265">
    <property type="entry name" value="Fibronectin type III"/>
    <property type="match status" value="1"/>
</dbReference>
<dbReference type="AlphaFoldDB" id="A0A0P8BK35"/>
<dbReference type="CDD" id="cd00063">
    <property type="entry name" value="FN3"/>
    <property type="match status" value="1"/>
</dbReference>
<dbReference type="InterPro" id="IPR013783">
    <property type="entry name" value="Ig-like_fold"/>
</dbReference>
<dbReference type="OrthoDB" id="6371755at2"/>
<gene>
    <name evidence="1" type="ORF">HLUCCX14_09540</name>
</gene>
<evidence type="ECO:0000313" key="1">
    <source>
        <dbReference type="EMBL" id="KPQ28736.1"/>
    </source>
</evidence>
<protein>
    <recommendedName>
        <fullName evidence="3">Fibronectin type-III domain-containing protein</fullName>
    </recommendedName>
</protein>